<feature type="compositionally biased region" description="Basic and acidic residues" evidence="1">
    <location>
        <begin position="36"/>
        <end position="48"/>
    </location>
</feature>
<sequence length="111" mass="12877">MRIRQTQPRHPRHRRTAQGESRRTGRGGAAMSGDGQHLEARKKASECRDFPQPWSDYLWSLEFEHRPGDAKAFIRRFAAVCLSWSKTSYPKSALLLLPQQPTEKPHPREQQ</sequence>
<dbReference type="AlphaFoldDB" id="A0A133KPF5"/>
<comment type="caution">
    <text evidence="2">The sequence shown here is derived from an EMBL/GenBank/DDBJ whole genome shotgun (WGS) entry which is preliminary data.</text>
</comment>
<dbReference type="EMBL" id="LRPO01000031">
    <property type="protein sequence ID" value="KWZ81395.1"/>
    <property type="molecule type" value="Genomic_DNA"/>
</dbReference>
<evidence type="ECO:0000256" key="1">
    <source>
        <dbReference type="SAM" id="MobiDB-lite"/>
    </source>
</evidence>
<reference evidence="2 3" key="1">
    <citation type="submission" date="2016-01" db="EMBL/GenBank/DDBJ databases">
        <authorList>
            <person name="Oliw E.H."/>
        </authorList>
    </citation>
    <scope>NUCLEOTIDE SEQUENCE [LARGE SCALE GENOMIC DNA]</scope>
    <source>
        <strain evidence="2 3">MJR8628B</strain>
    </source>
</reference>
<accession>A0A133KPF5</accession>
<gene>
    <name evidence="2" type="ORF">HMPREF3196_01065</name>
</gene>
<dbReference type="Proteomes" id="UP000070092">
    <property type="component" value="Unassembled WGS sequence"/>
</dbReference>
<dbReference type="PATRIC" id="fig|1681.53.peg.1049"/>
<evidence type="ECO:0000313" key="3">
    <source>
        <dbReference type="Proteomes" id="UP000070092"/>
    </source>
</evidence>
<feature type="compositionally biased region" description="Basic residues" evidence="1">
    <location>
        <begin position="1"/>
        <end position="16"/>
    </location>
</feature>
<proteinExistence type="predicted"/>
<feature type="region of interest" description="Disordered" evidence="1">
    <location>
        <begin position="1"/>
        <end position="48"/>
    </location>
</feature>
<name>A0A133KPF5_BIFBI</name>
<protein>
    <submittedName>
        <fullName evidence="2">Uncharacterized protein</fullName>
    </submittedName>
</protein>
<organism evidence="2 3">
    <name type="scientific">Bifidobacterium bifidum</name>
    <dbReference type="NCBI Taxonomy" id="1681"/>
    <lineage>
        <taxon>Bacteria</taxon>
        <taxon>Bacillati</taxon>
        <taxon>Actinomycetota</taxon>
        <taxon>Actinomycetes</taxon>
        <taxon>Bifidobacteriales</taxon>
        <taxon>Bifidobacteriaceae</taxon>
        <taxon>Bifidobacterium</taxon>
    </lineage>
</organism>
<evidence type="ECO:0000313" key="2">
    <source>
        <dbReference type="EMBL" id="KWZ81395.1"/>
    </source>
</evidence>